<evidence type="ECO:0000256" key="3">
    <source>
        <dbReference type="ARBA" id="ARBA00023002"/>
    </source>
</evidence>
<organism evidence="6 7">
    <name type="scientific">Aspergillus sclerotiicarbonarius (strain CBS 121057 / IBT 28362)</name>
    <dbReference type="NCBI Taxonomy" id="1448318"/>
    <lineage>
        <taxon>Eukaryota</taxon>
        <taxon>Fungi</taxon>
        <taxon>Dikarya</taxon>
        <taxon>Ascomycota</taxon>
        <taxon>Pezizomycotina</taxon>
        <taxon>Eurotiomycetes</taxon>
        <taxon>Eurotiomycetidae</taxon>
        <taxon>Eurotiales</taxon>
        <taxon>Aspergillaceae</taxon>
        <taxon>Aspergillus</taxon>
        <taxon>Aspergillus subgen. Circumdati</taxon>
    </lineage>
</organism>
<keyword evidence="3" id="KW-0560">Oxidoreductase</keyword>
<reference evidence="6 7" key="1">
    <citation type="submission" date="2018-02" db="EMBL/GenBank/DDBJ databases">
        <title>The genomes of Aspergillus section Nigri reveals drivers in fungal speciation.</title>
        <authorList>
            <consortium name="DOE Joint Genome Institute"/>
            <person name="Vesth T.C."/>
            <person name="Nybo J."/>
            <person name="Theobald S."/>
            <person name="Brandl J."/>
            <person name="Frisvad J.C."/>
            <person name="Nielsen K.F."/>
            <person name="Lyhne E.K."/>
            <person name="Kogle M.E."/>
            <person name="Kuo A."/>
            <person name="Riley R."/>
            <person name="Clum A."/>
            <person name="Nolan M."/>
            <person name="Lipzen A."/>
            <person name="Salamov A."/>
            <person name="Henrissat B."/>
            <person name="Wiebenga A."/>
            <person name="De vries R.P."/>
            <person name="Grigoriev I.V."/>
            <person name="Mortensen U.H."/>
            <person name="Andersen M.R."/>
            <person name="Baker S.E."/>
        </authorList>
    </citation>
    <scope>NUCLEOTIDE SEQUENCE [LARGE SCALE GENOMIC DNA]</scope>
    <source>
        <strain evidence="6 7">CBS 121057</strain>
    </source>
</reference>
<dbReference type="EMBL" id="KZ826373">
    <property type="protein sequence ID" value="PYI04112.1"/>
    <property type="molecule type" value="Genomic_DNA"/>
</dbReference>
<proteinExistence type="inferred from homology"/>
<feature type="binding site" evidence="5">
    <location>
        <position position="273"/>
    </location>
    <ligand>
        <name>Fe cation</name>
        <dbReference type="ChEBI" id="CHEBI:24875"/>
        <note>catalytic</note>
    </ligand>
</feature>
<feature type="binding site" evidence="5">
    <location>
        <position position="224"/>
    </location>
    <ligand>
        <name>Fe cation</name>
        <dbReference type="ChEBI" id="CHEBI:24875"/>
        <note>catalytic</note>
    </ligand>
</feature>
<evidence type="ECO:0008006" key="8">
    <source>
        <dbReference type="Google" id="ProtNLM"/>
    </source>
</evidence>
<evidence type="ECO:0000256" key="1">
    <source>
        <dbReference type="ARBA" id="ARBA00006787"/>
    </source>
</evidence>
<dbReference type="Pfam" id="PF03055">
    <property type="entry name" value="RPE65"/>
    <property type="match status" value="1"/>
</dbReference>
<dbReference type="Proteomes" id="UP000248423">
    <property type="component" value="Unassembled WGS sequence"/>
</dbReference>
<dbReference type="PANTHER" id="PTHR10543">
    <property type="entry name" value="BETA-CAROTENE DIOXYGENASE"/>
    <property type="match status" value="1"/>
</dbReference>
<dbReference type="InterPro" id="IPR004294">
    <property type="entry name" value="Carotenoid_Oase"/>
</dbReference>
<feature type="binding site" evidence="5">
    <location>
        <position position="340"/>
    </location>
    <ligand>
        <name>Fe cation</name>
        <dbReference type="ChEBI" id="CHEBI:24875"/>
        <note>catalytic</note>
    </ligand>
</feature>
<comment type="cofactor">
    <cofactor evidence="5">
        <name>Fe(2+)</name>
        <dbReference type="ChEBI" id="CHEBI:29033"/>
    </cofactor>
    <text evidence="5">Binds 1 Fe(2+) ion per subunit.</text>
</comment>
<evidence type="ECO:0000256" key="5">
    <source>
        <dbReference type="PIRSR" id="PIRSR604294-1"/>
    </source>
</evidence>
<dbReference type="GO" id="GO:0010436">
    <property type="term" value="F:carotenoid dioxygenase activity"/>
    <property type="evidence" value="ECO:0007669"/>
    <property type="project" value="TreeGrafter"/>
</dbReference>
<dbReference type="AlphaFoldDB" id="A0A319E224"/>
<evidence type="ECO:0000313" key="6">
    <source>
        <dbReference type="EMBL" id="PYI04112.1"/>
    </source>
</evidence>
<keyword evidence="4 5" id="KW-0408">Iron</keyword>
<protein>
    <recommendedName>
        <fullName evidence="8">Dioxygenase</fullName>
    </recommendedName>
</protein>
<evidence type="ECO:0000256" key="2">
    <source>
        <dbReference type="ARBA" id="ARBA00022723"/>
    </source>
</evidence>
<keyword evidence="7" id="KW-1185">Reference proteome</keyword>
<dbReference type="GO" id="GO:0046872">
    <property type="term" value="F:metal ion binding"/>
    <property type="evidence" value="ECO:0007669"/>
    <property type="project" value="UniProtKB-KW"/>
</dbReference>
<accession>A0A319E224</accession>
<name>A0A319E224_ASPSB</name>
<feature type="binding site" evidence="5">
    <location>
        <position position="550"/>
    </location>
    <ligand>
        <name>Fe cation</name>
        <dbReference type="ChEBI" id="CHEBI:24875"/>
        <note>catalytic</note>
    </ligand>
</feature>
<comment type="similarity">
    <text evidence="1">Belongs to the carotenoid oxygenase family.</text>
</comment>
<dbReference type="VEuPathDB" id="FungiDB:BO78DRAFT_399297"/>
<keyword evidence="2 5" id="KW-0479">Metal-binding</keyword>
<dbReference type="OrthoDB" id="407010at2759"/>
<sequence length="564" mass="62842">MSTAQETRIEDHFNNWPNVKGFDTDYEEKTPVELDVEGQIPAYAAGVLYRTGPGKYKVDTVHGDTFRVSHWFDGFSETHRFQLIAPDTTHPSMRVFYNSRFSTDGLIERVRQTGQLGKLSFGQKRDPCKTIYQKVQSEFEPAEPRTPTNLNVGVTLSVNMPGLDVSSINGAGDRWDTSSGIKTLHAKTDYNIFKQLDPQTLEPVALTTQQNLHPDLDGPETASHARSDPKTGDVFNYNLAIKPSPTYRIFRISASTGETTILATFPATPAYLHSLLLTEDYVILCVWNAHLSVPDLENTSFVDAIKPFDPSTPTIWYIIDRKDNKGLVATYQSPPFFSFHTINSWQEPSTTDQTQTDIIAELVTFPNLDFMHKLYYENLLSDSPHAKSLVEARRTSTSTSTITRFRLPSIPSSALNTTTTPTSSPLPAILESSRCKSLSPELPTMNPNYVTRKHRYTYCVADRGESTLFDSIMKLDNETHETLLWAHHAQSPGEPIFVANPDGEDEDDGVLLSVVLDGMSGKSYLLCLDARGLVELGRARVNGPVAFGFHGQHVPVRGIPTGDY</sequence>
<evidence type="ECO:0000256" key="4">
    <source>
        <dbReference type="ARBA" id="ARBA00023004"/>
    </source>
</evidence>
<dbReference type="STRING" id="1448318.A0A319E224"/>
<dbReference type="PANTHER" id="PTHR10543:SF24">
    <property type="entry name" value="CAROTENOID ISOMEROOXYGENASE"/>
    <property type="match status" value="1"/>
</dbReference>
<evidence type="ECO:0000313" key="7">
    <source>
        <dbReference type="Proteomes" id="UP000248423"/>
    </source>
</evidence>
<gene>
    <name evidence="6" type="ORF">BO78DRAFT_399297</name>
</gene>
<dbReference type="GO" id="GO:0016121">
    <property type="term" value="P:carotene catabolic process"/>
    <property type="evidence" value="ECO:0007669"/>
    <property type="project" value="TreeGrafter"/>
</dbReference>